<organism evidence="1 2">
    <name type="scientific">Camellia lanceoleosa</name>
    <dbReference type="NCBI Taxonomy" id="1840588"/>
    <lineage>
        <taxon>Eukaryota</taxon>
        <taxon>Viridiplantae</taxon>
        <taxon>Streptophyta</taxon>
        <taxon>Embryophyta</taxon>
        <taxon>Tracheophyta</taxon>
        <taxon>Spermatophyta</taxon>
        <taxon>Magnoliopsida</taxon>
        <taxon>eudicotyledons</taxon>
        <taxon>Gunneridae</taxon>
        <taxon>Pentapetalae</taxon>
        <taxon>asterids</taxon>
        <taxon>Ericales</taxon>
        <taxon>Theaceae</taxon>
        <taxon>Camellia</taxon>
    </lineage>
</organism>
<proteinExistence type="predicted"/>
<dbReference type="EMBL" id="CM045770">
    <property type="protein sequence ID" value="KAI7991081.1"/>
    <property type="molecule type" value="Genomic_DNA"/>
</dbReference>
<sequence>MIGLRFLLRTAGLRLPERSSNSAVSTSKKIKRKIGRKLPPPKNATSTEIKSKAIILPEQSVASEKAGLAVSKKGLTLKELLQQTSHHNSKVRKDALIGIRDIFLKYPTELRFISDDDKLVRETLYQLLKSVIFPTCKEDNQGPFISLMMAYIFNAMTHLAIDVRLMAFKFFDLVVQYYPLSFSLYSEKIFQNYEDVLRKNQFYLQDKGKLKNVLAGLVHCLLLLPSNKADHDSPCEKDDAAQGILHAFEPDTPKHAAGFSVIKKKLKDLMPVLLSCFQDFIRLVHTMRHLDVQSFDCMLFILQSIDLVVRFFAHGIDNSQHELQVSMLPYEGLDATIRGQTIMPSSLKKLFDLFPLNPTHHLSGKDDDKYFAINILITEIFLHTTDWQCPAICSGTESGKAFHEKHILSLIPFIPKLVLQVAGFWKSRILQAFTETFKSCNLESSLKWVCLSAIEQMLVPRQGLKQLDASDPELLDYQITWMRELPLLLIMLDDKHPLRSIFYFGWDNVLLQTLSFAQEYDNMQDSLAEFYCNCMGERNISYGPFVKLDRDAQEFSICCLYYFSHVDSLLLKSLAWCCLYDGLEPIVIFRIIEVLHSSYKAGHIQIADHISFFVTLLSCFKVYAEKSCPMLENDEISNCGIFKSITRAVCSCLLQMGDYCLVFQILEKVVLDQITLNPALDNLCALLRMLVALDARPTRFSQQSIINLSNFLPGYLIDVVSCFPEDDDESRIPVLRSTRHYYFLPCYILFYRSNKLLNLVLRKMGSLVTEKSRITAIVSVVLLMHKDVKVWKILSSCKTDIDFILQSILVVQSSEEDNMVLEERHKIQNLPS</sequence>
<name>A0ACC0FT25_9ERIC</name>
<comment type="caution">
    <text evidence="1">The sequence shown here is derived from an EMBL/GenBank/DDBJ whole genome shotgun (WGS) entry which is preliminary data.</text>
</comment>
<accession>A0ACC0FT25</accession>
<evidence type="ECO:0000313" key="2">
    <source>
        <dbReference type="Proteomes" id="UP001060215"/>
    </source>
</evidence>
<protein>
    <submittedName>
        <fullName evidence="1">Testis-expressed protein 10</fullName>
    </submittedName>
</protein>
<reference evidence="1 2" key="1">
    <citation type="journal article" date="2022" name="Plant J.">
        <title>Chromosome-level genome of Camellia lanceoleosa provides a valuable resource for understanding genome evolution and self-incompatibility.</title>
        <authorList>
            <person name="Gong W."/>
            <person name="Xiao S."/>
            <person name="Wang L."/>
            <person name="Liao Z."/>
            <person name="Chang Y."/>
            <person name="Mo W."/>
            <person name="Hu G."/>
            <person name="Li W."/>
            <person name="Zhao G."/>
            <person name="Zhu H."/>
            <person name="Hu X."/>
            <person name="Ji K."/>
            <person name="Xiang X."/>
            <person name="Song Q."/>
            <person name="Yuan D."/>
            <person name="Jin S."/>
            <person name="Zhang L."/>
        </authorList>
    </citation>
    <scope>NUCLEOTIDE SEQUENCE [LARGE SCALE GENOMIC DNA]</scope>
    <source>
        <strain evidence="1">SQ_2022a</strain>
    </source>
</reference>
<evidence type="ECO:0000313" key="1">
    <source>
        <dbReference type="EMBL" id="KAI7991081.1"/>
    </source>
</evidence>
<keyword evidence="2" id="KW-1185">Reference proteome</keyword>
<gene>
    <name evidence="1" type="ORF">LOK49_LG12G01962</name>
</gene>
<dbReference type="Proteomes" id="UP001060215">
    <property type="component" value="Chromosome 13"/>
</dbReference>